<comment type="subcellular location">
    <subcellularLocation>
        <location evidence="11">Cytoplasm</location>
    </subcellularLocation>
</comment>
<dbReference type="PANTHER" id="PTHR21087:SF16">
    <property type="entry name" value="SHIKIMATE KINASE 1, CHLOROPLASTIC"/>
    <property type="match status" value="1"/>
</dbReference>
<comment type="function">
    <text evidence="11">Catalyzes the specific phosphorylation of the 3-hydroxyl group of shikimic acid using ATP as a cosubstrate.</text>
</comment>
<comment type="pathway">
    <text evidence="1 11">Metabolic intermediate biosynthesis; chorismate biosynthesis; chorismate from D-erythrose 4-phosphate and phosphoenolpyruvate: step 5/7.</text>
</comment>
<feature type="binding site" evidence="11">
    <location>
        <position position="137"/>
    </location>
    <ligand>
        <name>substrate</name>
    </ligand>
</feature>
<dbReference type="InterPro" id="IPR023000">
    <property type="entry name" value="Shikimate_kinase_CS"/>
</dbReference>
<evidence type="ECO:0000256" key="5">
    <source>
        <dbReference type="ARBA" id="ARBA00022679"/>
    </source>
</evidence>
<sequence length="172" mass="18991">MKNIVLIGFMGTGKTTVGRRLALRLGLEFIDTDAEIERVAGKTIQDIFARHGLIRFRSEEALVIKRLSLQGGRVVATGGGAVLDSKNVDSLKKNGVLVRLTAPPEVIVQRVGKRRNRPLLNHGGALLETVQRLMREREEIYGQAADFTVDTGALSKDETVERIVSFLRKDVD</sequence>
<dbReference type="EC" id="2.7.1.71" evidence="3 11"/>
<dbReference type="OrthoDB" id="9800332at2"/>
<dbReference type="Gene3D" id="3.40.50.300">
    <property type="entry name" value="P-loop containing nucleotide triphosphate hydrolases"/>
    <property type="match status" value="1"/>
</dbReference>
<proteinExistence type="inferred from homology"/>
<feature type="binding site" evidence="11">
    <location>
        <position position="33"/>
    </location>
    <ligand>
        <name>substrate</name>
    </ligand>
</feature>
<dbReference type="GO" id="GO:0009423">
    <property type="term" value="P:chorismate biosynthetic process"/>
    <property type="evidence" value="ECO:0007669"/>
    <property type="project" value="UniProtKB-UniRule"/>
</dbReference>
<dbReference type="GO" id="GO:0009073">
    <property type="term" value="P:aromatic amino acid family biosynthetic process"/>
    <property type="evidence" value="ECO:0007669"/>
    <property type="project" value="UniProtKB-KW"/>
</dbReference>
<comment type="similarity">
    <text evidence="2 11">Belongs to the shikimate kinase family.</text>
</comment>
<dbReference type="GO" id="GO:0008652">
    <property type="term" value="P:amino acid biosynthetic process"/>
    <property type="evidence" value="ECO:0007669"/>
    <property type="project" value="UniProtKB-KW"/>
</dbReference>
<dbReference type="InterPro" id="IPR031322">
    <property type="entry name" value="Shikimate/glucono_kinase"/>
</dbReference>
<dbReference type="GO" id="GO:0005524">
    <property type="term" value="F:ATP binding"/>
    <property type="evidence" value="ECO:0007669"/>
    <property type="project" value="UniProtKB-UniRule"/>
</dbReference>
<dbReference type="EMBL" id="BFAV01000130">
    <property type="protein sequence ID" value="GBF34205.1"/>
    <property type="molecule type" value="Genomic_DNA"/>
</dbReference>
<keyword evidence="8 11" id="KW-0067">ATP-binding</keyword>
<dbReference type="UniPathway" id="UPA00053">
    <property type="reaction ID" value="UER00088"/>
</dbReference>
<evidence type="ECO:0000256" key="11">
    <source>
        <dbReference type="HAMAP-Rule" id="MF_00109"/>
    </source>
</evidence>
<evidence type="ECO:0000256" key="4">
    <source>
        <dbReference type="ARBA" id="ARBA00022605"/>
    </source>
</evidence>
<dbReference type="InterPro" id="IPR027417">
    <property type="entry name" value="P-loop_NTPase"/>
</dbReference>
<reference evidence="13" key="1">
    <citation type="submission" date="2018-02" db="EMBL/GenBank/DDBJ databases">
        <title>Genome sequence of Desulfocucumis palustris strain NAW-5.</title>
        <authorList>
            <person name="Watanabe M."/>
            <person name="Kojima H."/>
            <person name="Fukui M."/>
        </authorList>
    </citation>
    <scope>NUCLEOTIDE SEQUENCE [LARGE SCALE GENOMIC DNA]</scope>
    <source>
        <strain evidence="13">NAW-5</strain>
    </source>
</reference>
<name>A0A2L2XDA2_9FIRM</name>
<dbReference type="PRINTS" id="PR01100">
    <property type="entry name" value="SHIKIMTKNASE"/>
</dbReference>
<evidence type="ECO:0000256" key="2">
    <source>
        <dbReference type="ARBA" id="ARBA00006997"/>
    </source>
</evidence>
<comment type="caution">
    <text evidence="12">The sequence shown here is derived from an EMBL/GenBank/DDBJ whole genome shotgun (WGS) entry which is preliminary data.</text>
</comment>
<dbReference type="GO" id="GO:0005829">
    <property type="term" value="C:cytosol"/>
    <property type="evidence" value="ECO:0007669"/>
    <property type="project" value="TreeGrafter"/>
</dbReference>
<evidence type="ECO:0000313" key="12">
    <source>
        <dbReference type="EMBL" id="GBF34205.1"/>
    </source>
</evidence>
<comment type="catalytic activity">
    <reaction evidence="10 11">
        <text>shikimate + ATP = 3-phosphoshikimate + ADP + H(+)</text>
        <dbReference type="Rhea" id="RHEA:13121"/>
        <dbReference type="ChEBI" id="CHEBI:15378"/>
        <dbReference type="ChEBI" id="CHEBI:30616"/>
        <dbReference type="ChEBI" id="CHEBI:36208"/>
        <dbReference type="ChEBI" id="CHEBI:145989"/>
        <dbReference type="ChEBI" id="CHEBI:456216"/>
        <dbReference type="EC" id="2.7.1.71"/>
    </reaction>
</comment>
<feature type="binding site" evidence="11">
    <location>
        <position position="117"/>
    </location>
    <ligand>
        <name>ATP</name>
        <dbReference type="ChEBI" id="CHEBI:30616"/>
    </ligand>
</feature>
<evidence type="ECO:0000256" key="3">
    <source>
        <dbReference type="ARBA" id="ARBA00012154"/>
    </source>
</evidence>
<dbReference type="Proteomes" id="UP000239549">
    <property type="component" value="Unassembled WGS sequence"/>
</dbReference>
<protein>
    <recommendedName>
        <fullName evidence="3 11">Shikimate kinase</fullName>
        <shortName evidence="11">SK</shortName>
        <ecNumber evidence="3 11">2.7.1.71</ecNumber>
    </recommendedName>
</protein>
<evidence type="ECO:0000313" key="13">
    <source>
        <dbReference type="Proteomes" id="UP000239549"/>
    </source>
</evidence>
<dbReference type="NCBIfam" id="NF010553">
    <property type="entry name" value="PRK13947.1"/>
    <property type="match status" value="1"/>
</dbReference>
<feature type="binding site" evidence="11">
    <location>
        <position position="57"/>
    </location>
    <ligand>
        <name>substrate</name>
    </ligand>
</feature>
<dbReference type="SUPFAM" id="SSF52540">
    <property type="entry name" value="P-loop containing nucleoside triphosphate hydrolases"/>
    <property type="match status" value="1"/>
</dbReference>
<feature type="binding site" evidence="11">
    <location>
        <position position="79"/>
    </location>
    <ligand>
        <name>substrate</name>
    </ligand>
</feature>
<keyword evidence="6 11" id="KW-0547">Nucleotide-binding</keyword>
<keyword evidence="11" id="KW-0963">Cytoplasm</keyword>
<feature type="binding site" evidence="11">
    <location>
        <position position="15"/>
    </location>
    <ligand>
        <name>Mg(2+)</name>
        <dbReference type="ChEBI" id="CHEBI:18420"/>
    </ligand>
</feature>
<dbReference type="RefSeq" id="WP_104372494.1">
    <property type="nucleotide sequence ID" value="NZ_BFAV01000130.1"/>
</dbReference>
<keyword evidence="7 11" id="KW-0418">Kinase</keyword>
<accession>A0A2L2XDA2</accession>
<gene>
    <name evidence="11" type="primary">aroK</name>
    <name evidence="12" type="ORF">DCCM_3317</name>
</gene>
<dbReference type="AlphaFoldDB" id="A0A2L2XDA2"/>
<organism evidence="12 13">
    <name type="scientific">Desulfocucumis palustris</name>
    <dbReference type="NCBI Taxonomy" id="1898651"/>
    <lineage>
        <taxon>Bacteria</taxon>
        <taxon>Bacillati</taxon>
        <taxon>Bacillota</taxon>
        <taxon>Clostridia</taxon>
        <taxon>Eubacteriales</taxon>
        <taxon>Desulfocucumaceae</taxon>
        <taxon>Desulfocucumis</taxon>
    </lineage>
</organism>
<evidence type="ECO:0000256" key="6">
    <source>
        <dbReference type="ARBA" id="ARBA00022741"/>
    </source>
</evidence>
<feature type="binding site" evidence="11">
    <location>
        <begin position="11"/>
        <end position="16"/>
    </location>
    <ligand>
        <name>ATP</name>
        <dbReference type="ChEBI" id="CHEBI:30616"/>
    </ligand>
</feature>
<dbReference type="PROSITE" id="PS01128">
    <property type="entry name" value="SHIKIMATE_KINASE"/>
    <property type="match status" value="1"/>
</dbReference>
<keyword evidence="13" id="KW-1185">Reference proteome</keyword>
<comment type="subunit">
    <text evidence="11">Monomer.</text>
</comment>
<evidence type="ECO:0000256" key="8">
    <source>
        <dbReference type="ARBA" id="ARBA00022840"/>
    </source>
</evidence>
<keyword evidence="5 11" id="KW-0808">Transferase</keyword>
<dbReference type="Pfam" id="PF01202">
    <property type="entry name" value="SKI"/>
    <property type="match status" value="1"/>
</dbReference>
<dbReference type="CDD" id="cd00464">
    <property type="entry name" value="SK"/>
    <property type="match status" value="1"/>
</dbReference>
<keyword evidence="9 11" id="KW-0057">Aromatic amino acid biosynthesis</keyword>
<comment type="caution">
    <text evidence="11">Lacks conserved residue(s) required for the propagation of feature annotation.</text>
</comment>
<evidence type="ECO:0000256" key="1">
    <source>
        <dbReference type="ARBA" id="ARBA00004842"/>
    </source>
</evidence>
<dbReference type="GO" id="GO:0000287">
    <property type="term" value="F:magnesium ion binding"/>
    <property type="evidence" value="ECO:0007669"/>
    <property type="project" value="UniProtKB-UniRule"/>
</dbReference>
<keyword evidence="11" id="KW-0460">Magnesium</keyword>
<dbReference type="HAMAP" id="MF_00109">
    <property type="entry name" value="Shikimate_kinase"/>
    <property type="match status" value="1"/>
</dbReference>
<keyword evidence="11" id="KW-0479">Metal-binding</keyword>
<dbReference type="PANTHER" id="PTHR21087">
    <property type="entry name" value="SHIKIMATE KINASE"/>
    <property type="match status" value="1"/>
</dbReference>
<dbReference type="InterPro" id="IPR000623">
    <property type="entry name" value="Shikimate_kinase/TSH1"/>
</dbReference>
<evidence type="ECO:0000256" key="10">
    <source>
        <dbReference type="ARBA" id="ARBA00048567"/>
    </source>
</evidence>
<comment type="cofactor">
    <cofactor evidence="11">
        <name>Mg(2+)</name>
        <dbReference type="ChEBI" id="CHEBI:18420"/>
    </cofactor>
    <text evidence="11">Binds 1 Mg(2+) ion per subunit.</text>
</comment>
<keyword evidence="4 11" id="KW-0028">Amino-acid biosynthesis</keyword>
<dbReference type="GO" id="GO:0004765">
    <property type="term" value="F:shikimate kinase activity"/>
    <property type="evidence" value="ECO:0007669"/>
    <property type="project" value="UniProtKB-UniRule"/>
</dbReference>
<evidence type="ECO:0000256" key="9">
    <source>
        <dbReference type="ARBA" id="ARBA00023141"/>
    </source>
</evidence>
<evidence type="ECO:0000256" key="7">
    <source>
        <dbReference type="ARBA" id="ARBA00022777"/>
    </source>
</evidence>